<proteinExistence type="predicted"/>
<dbReference type="InterPro" id="IPR036237">
    <property type="entry name" value="Xyl_isomerase-like_sf"/>
</dbReference>
<accession>A0ABY7YQK8</accession>
<evidence type="ECO:0000313" key="2">
    <source>
        <dbReference type="Proteomes" id="UP001220530"/>
    </source>
</evidence>
<reference evidence="1 2" key="1">
    <citation type="submission" date="2023-02" db="EMBL/GenBank/DDBJ databases">
        <title>Devosia algicola sp. nov., isolated from the phycosphere of marine algae.</title>
        <authorList>
            <person name="Kim J.M."/>
            <person name="Lee J.K."/>
            <person name="Choi B.J."/>
            <person name="Bayburt H."/>
            <person name="Jeon C.O."/>
        </authorList>
    </citation>
    <scope>NUCLEOTIDE SEQUENCE [LARGE SCALE GENOMIC DNA]</scope>
    <source>
        <strain evidence="1 2">G20-9</strain>
    </source>
</reference>
<keyword evidence="2" id="KW-1185">Reference proteome</keyword>
<protein>
    <submittedName>
        <fullName evidence="1">Sugar phosphate isomerase/epimerase</fullName>
    </submittedName>
</protein>
<dbReference type="GO" id="GO:0016853">
    <property type="term" value="F:isomerase activity"/>
    <property type="evidence" value="ECO:0007669"/>
    <property type="project" value="UniProtKB-KW"/>
</dbReference>
<dbReference type="Gene3D" id="3.20.20.150">
    <property type="entry name" value="Divalent-metal-dependent TIM barrel enzymes"/>
    <property type="match status" value="1"/>
</dbReference>
<gene>
    <name evidence="1" type="ORF">PSQ19_05920</name>
</gene>
<dbReference type="Proteomes" id="UP001220530">
    <property type="component" value="Chromosome"/>
</dbReference>
<keyword evidence="1" id="KW-0413">Isomerase</keyword>
<organism evidence="1 2">
    <name type="scientific">Devosia algicola</name>
    <dbReference type="NCBI Taxonomy" id="3026418"/>
    <lineage>
        <taxon>Bacteria</taxon>
        <taxon>Pseudomonadati</taxon>
        <taxon>Pseudomonadota</taxon>
        <taxon>Alphaproteobacteria</taxon>
        <taxon>Hyphomicrobiales</taxon>
        <taxon>Devosiaceae</taxon>
        <taxon>Devosia</taxon>
    </lineage>
</organism>
<sequence length="108" mass="12150">MDIILATAPNIEWEADIAWIARGNANPNEWFDKYGERITAVHVKDIAPTGEALDEDGWADVGQGTLDWDNLIKDVTSKTRAQYFVAEHDNPSDAERFARRSFDAAKGW</sequence>
<dbReference type="EMBL" id="CP118246">
    <property type="protein sequence ID" value="WDR03608.1"/>
    <property type="molecule type" value="Genomic_DNA"/>
</dbReference>
<name>A0ABY7YQK8_9HYPH</name>
<dbReference type="SUPFAM" id="SSF51658">
    <property type="entry name" value="Xylose isomerase-like"/>
    <property type="match status" value="1"/>
</dbReference>
<evidence type="ECO:0000313" key="1">
    <source>
        <dbReference type="EMBL" id="WDR03608.1"/>
    </source>
</evidence>